<keyword evidence="6 13" id="KW-0597">Phosphoprotein</keyword>
<feature type="domain" description="Response regulatory" evidence="17">
    <location>
        <begin position="832"/>
        <end position="967"/>
    </location>
</feature>
<dbReference type="InterPro" id="IPR005467">
    <property type="entry name" value="His_kinase_dom"/>
</dbReference>
<dbReference type="InterPro" id="IPR036097">
    <property type="entry name" value="HisK_dim/P_sf"/>
</dbReference>
<evidence type="ECO:0000313" key="18">
    <source>
        <dbReference type="EMBL" id="NQE32704.1"/>
    </source>
</evidence>
<name>A0ABX2CQR0_9CYAN</name>
<evidence type="ECO:0000256" key="12">
    <source>
        <dbReference type="ARBA" id="ARBA00023170"/>
    </source>
</evidence>
<comment type="caution">
    <text evidence="18">The sequence shown here is derived from an EMBL/GenBank/DDBJ whole genome shotgun (WGS) entry which is preliminary data.</text>
</comment>
<dbReference type="InterPro" id="IPR003594">
    <property type="entry name" value="HATPase_dom"/>
</dbReference>
<dbReference type="Pfam" id="PF02518">
    <property type="entry name" value="HATPase_c"/>
    <property type="match status" value="1"/>
</dbReference>
<dbReference type="InterPro" id="IPR029016">
    <property type="entry name" value="GAF-like_dom_sf"/>
</dbReference>
<dbReference type="Gene3D" id="3.30.450.20">
    <property type="entry name" value="PAS domain"/>
    <property type="match status" value="1"/>
</dbReference>
<evidence type="ECO:0000259" key="15">
    <source>
        <dbReference type="PROSITE" id="PS50046"/>
    </source>
</evidence>
<dbReference type="Gene3D" id="1.10.287.130">
    <property type="match status" value="1"/>
</dbReference>
<evidence type="ECO:0000256" key="9">
    <source>
        <dbReference type="ARBA" id="ARBA00022777"/>
    </source>
</evidence>
<evidence type="ECO:0000256" key="14">
    <source>
        <dbReference type="SAM" id="Coils"/>
    </source>
</evidence>
<dbReference type="InterPro" id="IPR001789">
    <property type="entry name" value="Sig_transdc_resp-reg_receiver"/>
</dbReference>
<dbReference type="SUPFAM" id="SSF55781">
    <property type="entry name" value="GAF domain-like"/>
    <property type="match status" value="2"/>
</dbReference>
<keyword evidence="14" id="KW-0175">Coiled coil</keyword>
<dbReference type="InterPro" id="IPR003018">
    <property type="entry name" value="GAF"/>
</dbReference>
<dbReference type="SUPFAM" id="SSF47384">
    <property type="entry name" value="Homodimeric domain of signal transducing histidine kinase"/>
    <property type="match status" value="1"/>
</dbReference>
<dbReference type="Proteomes" id="UP000702425">
    <property type="component" value="Unassembled WGS sequence"/>
</dbReference>
<dbReference type="InterPro" id="IPR001294">
    <property type="entry name" value="Phytochrome"/>
</dbReference>
<dbReference type="InterPro" id="IPR036890">
    <property type="entry name" value="HATPase_C_sf"/>
</dbReference>
<dbReference type="Pfam" id="PF01590">
    <property type="entry name" value="GAF"/>
    <property type="match status" value="1"/>
</dbReference>
<keyword evidence="11" id="KW-0902">Two-component regulatory system</keyword>
<dbReference type="InterPro" id="IPR013654">
    <property type="entry name" value="PAS_2"/>
</dbReference>
<dbReference type="Pfam" id="PF00512">
    <property type="entry name" value="HisKA"/>
    <property type="match status" value="1"/>
</dbReference>
<dbReference type="EC" id="2.7.13.3" evidence="4"/>
<dbReference type="Gene3D" id="3.30.565.10">
    <property type="entry name" value="Histidine kinase-like ATPase, C-terminal domain"/>
    <property type="match status" value="1"/>
</dbReference>
<dbReference type="RefSeq" id="WP_172185031.1">
    <property type="nucleotide sequence ID" value="NZ_CAWPPK010000263.1"/>
</dbReference>
<dbReference type="Pfam" id="PF00072">
    <property type="entry name" value="Response_reg"/>
    <property type="match status" value="1"/>
</dbReference>
<feature type="coiled-coil region" evidence="14">
    <location>
        <begin position="330"/>
        <end position="357"/>
    </location>
</feature>
<feature type="domain" description="Phytochrome chromophore attachment site" evidence="15">
    <location>
        <begin position="165"/>
        <end position="323"/>
    </location>
</feature>
<dbReference type="InterPro" id="IPR011006">
    <property type="entry name" value="CheY-like_superfamily"/>
</dbReference>
<evidence type="ECO:0000256" key="1">
    <source>
        <dbReference type="ARBA" id="ARBA00000085"/>
    </source>
</evidence>
<evidence type="ECO:0000256" key="3">
    <source>
        <dbReference type="ARBA" id="ARBA00011738"/>
    </source>
</evidence>
<dbReference type="SMART" id="SM00065">
    <property type="entry name" value="GAF"/>
    <property type="match status" value="1"/>
</dbReference>
<dbReference type="PROSITE" id="PS50110">
    <property type="entry name" value="RESPONSE_REGULATORY"/>
    <property type="match status" value="1"/>
</dbReference>
<organism evidence="18 19">
    <name type="scientific">Microcoleus asticus IPMA8</name>
    <dbReference type="NCBI Taxonomy" id="2563858"/>
    <lineage>
        <taxon>Bacteria</taxon>
        <taxon>Bacillati</taxon>
        <taxon>Cyanobacteriota</taxon>
        <taxon>Cyanophyceae</taxon>
        <taxon>Oscillatoriophycideae</taxon>
        <taxon>Oscillatoriales</taxon>
        <taxon>Microcoleaceae</taxon>
        <taxon>Microcoleus</taxon>
        <taxon>Microcoleus asticus</taxon>
    </lineage>
</organism>
<dbReference type="GO" id="GO:0004673">
    <property type="term" value="F:protein histidine kinase activity"/>
    <property type="evidence" value="ECO:0007669"/>
    <property type="project" value="UniProtKB-EC"/>
</dbReference>
<dbReference type="CDD" id="cd00130">
    <property type="entry name" value="PAS"/>
    <property type="match status" value="1"/>
</dbReference>
<dbReference type="Pfam" id="PF08446">
    <property type="entry name" value="PAS_2"/>
    <property type="match status" value="1"/>
</dbReference>
<sequence>MQTPIATKPPSLTPLELTTLEQCSDESVYAPGYIQPYGIVVKLQEANLKILQVSENVKQFFGIAAEALLGQPLQRLFSRAQVQRIAEYLSENNLEIHNPFELKTHRRIAQVDRRRKTQTFRSTLHRTADGLILELESQLTTNKTHSVHFYHRLQAAILKLRSATNLSDLAQTLAREVKAMTGFDRVMIYRFEADNHGVVIGEEKESHLESYLGLHYPATDIPVPARKLFYRNWVRQIPDINYTPAPLIPTNNPLTNTPLDLADCVLRGVSPYHIEYLQNMGVAGSLTISLIDDRRLWGLIACHHYSPRLVNYETRKSCEFLGQFASIELVHQQEKELNVYRKQVKTIQDQLQQAFQRESNFIEQVLTRNASQLLNLVDAQGAAILLDGRLTLVGQTPSESEIEEFVKWLAQHNQERVFATASLYQLYPQAKQFKDQASGVLAISILLSYVKEKSYHILWFRPEQIQTVNWAGNPQDAVTVDEIGAMHLCPRKSFELWRQTVREMSYPWQAVELEAAAEMRNILMLAVLEFSQAALEQAAERAAIANRAKSQFLAKMSHELRTPLNAILGFTQLMNRSPNIPSEFQEHLGIISRSGEHLLTLINDVLEMSRIEAGKLVLNRSCFDLHRLLFSINDMFLLKASEKGLNLSSEWDATVPRYVCGDEAKVRQILINLLGNAIKFTTTGKIALRGRAFSSDDMPSGTLSEGEDTINQTSLTLPISVPYNLCDIKQTITLHFEVEDTGSGIAPSDLESIFEAFMQTDCGRHANGTGLGLSISRQFARLTGGDITVRSNLNQGSTFTCEVILALPESLDLEEAETDLVIGLELGQPMYRILVAEDVPENRQLLVTLLESVGFEVCAVENGAQAIARWQVWHPDLILMDIQMPVMDGYEAAIQIRAQESSVISQSLSADNSEPKINDKAKMTTIIALTALAFEDDRNACLQAGCDDYITKPFSEATLFDKIAFHLGVRYCYAEKVLRESSVLLPKTLTPEDLKTMPIEWIAQVHEAALDLSDRKLYQLIAQIPKEKQDIIEAMISLVDNFQLEAIATLTQF</sequence>
<dbReference type="InterPro" id="IPR043150">
    <property type="entry name" value="Phytochrome_PHY_sf"/>
</dbReference>
<dbReference type="PROSITE" id="PS50109">
    <property type="entry name" value="HIS_KIN"/>
    <property type="match status" value="1"/>
</dbReference>
<dbReference type="SUPFAM" id="SSF55874">
    <property type="entry name" value="ATPase domain of HSP90 chaperone/DNA topoisomerase II/histidine kinase"/>
    <property type="match status" value="1"/>
</dbReference>
<dbReference type="CDD" id="cd16922">
    <property type="entry name" value="HATPase_EvgS-ArcB-TorS-like"/>
    <property type="match status" value="1"/>
</dbReference>
<feature type="modified residue" description="4-aspartylphosphate" evidence="13">
    <location>
        <position position="881"/>
    </location>
</feature>
<dbReference type="InterPro" id="IPR000014">
    <property type="entry name" value="PAS"/>
</dbReference>
<keyword evidence="5" id="KW-0600">Photoreceptor protein</keyword>
<dbReference type="SMART" id="SM00388">
    <property type="entry name" value="HisKA"/>
    <property type="match status" value="1"/>
</dbReference>
<dbReference type="InterPro" id="IPR003661">
    <property type="entry name" value="HisK_dim/P_dom"/>
</dbReference>
<dbReference type="SUPFAM" id="SSF52172">
    <property type="entry name" value="CheY-like"/>
    <property type="match status" value="1"/>
</dbReference>
<evidence type="ECO:0000259" key="17">
    <source>
        <dbReference type="PROSITE" id="PS50110"/>
    </source>
</evidence>
<dbReference type="CDD" id="cd00082">
    <property type="entry name" value="HisKA"/>
    <property type="match status" value="1"/>
</dbReference>
<evidence type="ECO:0000313" key="19">
    <source>
        <dbReference type="Proteomes" id="UP000702425"/>
    </source>
</evidence>
<dbReference type="Gene3D" id="3.30.450.40">
    <property type="match status" value="1"/>
</dbReference>
<dbReference type="InterPro" id="IPR013515">
    <property type="entry name" value="Phytochrome_cen-reg"/>
</dbReference>
<dbReference type="Gene3D" id="3.40.50.2300">
    <property type="match status" value="1"/>
</dbReference>
<comment type="similarity">
    <text evidence="2">In the N-terminal section; belongs to the phytochrome family.</text>
</comment>
<dbReference type="EMBL" id="SRRZ01000005">
    <property type="protein sequence ID" value="NQE32704.1"/>
    <property type="molecule type" value="Genomic_DNA"/>
</dbReference>
<feature type="domain" description="Histidine kinase" evidence="16">
    <location>
        <begin position="555"/>
        <end position="807"/>
    </location>
</feature>
<evidence type="ECO:0000256" key="4">
    <source>
        <dbReference type="ARBA" id="ARBA00012438"/>
    </source>
</evidence>
<dbReference type="InterPro" id="IPR035965">
    <property type="entry name" value="PAS-like_dom_sf"/>
</dbReference>
<comment type="subunit">
    <text evidence="3">Homodimer.</text>
</comment>
<evidence type="ECO:0000256" key="7">
    <source>
        <dbReference type="ARBA" id="ARBA00022606"/>
    </source>
</evidence>
<keyword evidence="10" id="KW-0157">Chromophore</keyword>
<evidence type="ECO:0000256" key="8">
    <source>
        <dbReference type="ARBA" id="ARBA00022679"/>
    </source>
</evidence>
<dbReference type="PANTHER" id="PTHR45339">
    <property type="entry name" value="HYBRID SIGNAL TRANSDUCTION HISTIDINE KINASE J"/>
    <property type="match status" value="1"/>
</dbReference>
<dbReference type="SUPFAM" id="SSF55785">
    <property type="entry name" value="PYP-like sensor domain (PAS domain)"/>
    <property type="match status" value="1"/>
</dbReference>
<reference evidence="18 19" key="1">
    <citation type="journal article" date="2020" name="Sci. Rep.">
        <title>A novel cyanobacterial geosmin producer, revising GeoA distribution and dispersion patterns in Bacteria.</title>
        <authorList>
            <person name="Churro C."/>
            <person name="Semedo-Aguiar A.P."/>
            <person name="Silva A.D."/>
            <person name="Pereira-Leal J.B."/>
            <person name="Leite R.B."/>
        </authorList>
    </citation>
    <scope>NUCLEOTIDE SEQUENCE [LARGE SCALE GENOMIC DNA]</scope>
    <source>
        <strain evidence="18 19">IPMA8</strain>
    </source>
</reference>
<keyword evidence="8 18" id="KW-0808">Transferase</keyword>
<evidence type="ECO:0000256" key="13">
    <source>
        <dbReference type="PROSITE-ProRule" id="PRU00169"/>
    </source>
</evidence>
<evidence type="ECO:0000256" key="11">
    <source>
        <dbReference type="ARBA" id="ARBA00023012"/>
    </source>
</evidence>
<dbReference type="Pfam" id="PF00360">
    <property type="entry name" value="PHY"/>
    <property type="match status" value="1"/>
</dbReference>
<evidence type="ECO:0000256" key="5">
    <source>
        <dbReference type="ARBA" id="ARBA00022543"/>
    </source>
</evidence>
<dbReference type="PANTHER" id="PTHR45339:SF1">
    <property type="entry name" value="HYBRID SIGNAL TRANSDUCTION HISTIDINE KINASE J"/>
    <property type="match status" value="1"/>
</dbReference>
<dbReference type="SMART" id="SM00448">
    <property type="entry name" value="REC"/>
    <property type="match status" value="1"/>
</dbReference>
<dbReference type="InterPro" id="IPR016132">
    <property type="entry name" value="Phyto_chromo_attachment"/>
</dbReference>
<comment type="catalytic activity">
    <reaction evidence="1">
        <text>ATP + protein L-histidine = ADP + protein N-phospho-L-histidine.</text>
        <dbReference type="EC" id="2.7.13.3"/>
    </reaction>
</comment>
<keyword evidence="19" id="KW-1185">Reference proteome</keyword>
<accession>A0ABX2CQR0</accession>
<dbReference type="PROSITE" id="PS50046">
    <property type="entry name" value="PHYTOCHROME_2"/>
    <property type="match status" value="1"/>
</dbReference>
<evidence type="ECO:0000256" key="6">
    <source>
        <dbReference type="ARBA" id="ARBA00022553"/>
    </source>
</evidence>
<keyword evidence="7" id="KW-0716">Sensory transduction</keyword>
<gene>
    <name evidence="18" type="primary">cph1_2</name>
    <name evidence="18" type="ORF">E5S67_00420</name>
</gene>
<dbReference type="PRINTS" id="PR01033">
    <property type="entry name" value="PHYTOCHROME"/>
</dbReference>
<evidence type="ECO:0000256" key="2">
    <source>
        <dbReference type="ARBA" id="ARBA00006402"/>
    </source>
</evidence>
<keyword evidence="12" id="KW-0675">Receptor</keyword>
<evidence type="ECO:0000256" key="10">
    <source>
        <dbReference type="ARBA" id="ARBA00022991"/>
    </source>
</evidence>
<proteinExistence type="inferred from homology"/>
<protein>
    <recommendedName>
        <fullName evidence="4">histidine kinase</fullName>
        <ecNumber evidence="4">2.7.13.3</ecNumber>
    </recommendedName>
</protein>
<dbReference type="CDD" id="cd17546">
    <property type="entry name" value="REC_hyHK_CKI1_RcsC-like"/>
    <property type="match status" value="1"/>
</dbReference>
<dbReference type="SMART" id="SM00387">
    <property type="entry name" value="HATPase_c"/>
    <property type="match status" value="1"/>
</dbReference>
<dbReference type="Gene3D" id="3.30.450.270">
    <property type="match status" value="1"/>
</dbReference>
<evidence type="ECO:0000259" key="16">
    <source>
        <dbReference type="PROSITE" id="PS50109"/>
    </source>
</evidence>
<keyword evidence="9" id="KW-0418">Kinase</keyword>